<accession>A0ABS2PIR3</accession>
<dbReference type="PANTHER" id="PTHR40039:SF1">
    <property type="entry name" value="PROTEIN DLTD"/>
    <property type="match status" value="1"/>
</dbReference>
<evidence type="ECO:0000313" key="1">
    <source>
        <dbReference type="EMBL" id="MBM7635319.1"/>
    </source>
</evidence>
<organism evidence="1 2">
    <name type="scientific">Streptococcus saliviloxodontae</name>
    <dbReference type="NCBI Taxonomy" id="1349416"/>
    <lineage>
        <taxon>Bacteria</taxon>
        <taxon>Bacillati</taxon>
        <taxon>Bacillota</taxon>
        <taxon>Bacilli</taxon>
        <taxon>Lactobacillales</taxon>
        <taxon>Streptococcaceae</taxon>
        <taxon>Streptococcus</taxon>
    </lineage>
</organism>
<sequence>MHPSVLAEAYHRNYTPYLLGQKGATSLTHYFGMAQIHSQMRNKQAVYFVSPQWFVKKGESPAAFQSYFSSGQLIDFLQQQTGSLYDRYAAKRFLTMYPNASLKDLVEKVASGKSLSTSDKRRLSVADLIYQKEDNLFGQFSLRNVYQQKIVSQAKTLPNTFSYDQLEKQAIQLGQKETRNNSFGIKDSFYQSRIGFQLKKLKGSQAHFSYLKSPEYNDLQLVLNQFAKNHTNVLFIIPPVNSKWVAYTGLDTKMYQKTVAKIKYQLQSQGFTNIVDLSKDGAKPYFMQDTIHMGWSGWLAMDKAVEPFLTNPRPAPNYTIQDQFLSKEWANTTSIGK</sequence>
<reference evidence="1 2" key="1">
    <citation type="submission" date="2021-01" db="EMBL/GenBank/DDBJ databases">
        <title>Genomic Encyclopedia of Type Strains, Phase IV (KMG-IV): sequencing the most valuable type-strain genomes for metagenomic binning, comparative biology and taxonomic classification.</title>
        <authorList>
            <person name="Goeker M."/>
        </authorList>
    </citation>
    <scope>NUCLEOTIDE SEQUENCE [LARGE SCALE GENOMIC DNA]</scope>
    <source>
        <strain evidence="1 2">DSM 27513</strain>
    </source>
</reference>
<name>A0ABS2PIR3_9STRE</name>
<protein>
    <submittedName>
        <fullName evidence="1">D-alanine transfer protein</fullName>
    </submittedName>
</protein>
<keyword evidence="2" id="KW-1185">Reference proteome</keyword>
<dbReference type="Pfam" id="PF04914">
    <property type="entry name" value="DltD"/>
    <property type="match status" value="1"/>
</dbReference>
<dbReference type="EMBL" id="JAFBEI010000002">
    <property type="protein sequence ID" value="MBM7635319.1"/>
    <property type="molecule type" value="Genomic_DNA"/>
</dbReference>
<dbReference type="PANTHER" id="PTHR40039">
    <property type="entry name" value="PROTEIN DLTD"/>
    <property type="match status" value="1"/>
</dbReference>
<proteinExistence type="predicted"/>
<dbReference type="InterPro" id="IPR006998">
    <property type="entry name" value="DltD"/>
</dbReference>
<evidence type="ECO:0000313" key="2">
    <source>
        <dbReference type="Proteomes" id="UP000809081"/>
    </source>
</evidence>
<comment type="caution">
    <text evidence="1">The sequence shown here is derived from an EMBL/GenBank/DDBJ whole genome shotgun (WGS) entry which is preliminary data.</text>
</comment>
<gene>
    <name evidence="1" type="ORF">JOC31_000110</name>
</gene>
<dbReference type="NCBIfam" id="TIGR04092">
    <property type="entry name" value="LTA_DltD"/>
    <property type="match status" value="1"/>
</dbReference>
<dbReference type="Proteomes" id="UP000809081">
    <property type="component" value="Unassembled WGS sequence"/>
</dbReference>
<dbReference type="InterPro" id="IPR023896">
    <property type="entry name" value="LTA_DltD"/>
</dbReference>